<feature type="compositionally biased region" description="Polar residues" evidence="1">
    <location>
        <begin position="473"/>
        <end position="499"/>
    </location>
</feature>
<feature type="region of interest" description="Disordered" evidence="1">
    <location>
        <begin position="548"/>
        <end position="606"/>
    </location>
</feature>
<feature type="compositionally biased region" description="Low complexity" evidence="1">
    <location>
        <begin position="548"/>
        <end position="557"/>
    </location>
</feature>
<dbReference type="PANTHER" id="PTHR33538">
    <property type="entry name" value="PROTEIN GAMETE EXPRESSED 1"/>
    <property type="match status" value="1"/>
</dbReference>
<keyword evidence="2" id="KW-0812">Transmembrane</keyword>
<name>A0AAD9JFA6_9ANNE</name>
<keyword evidence="2" id="KW-1133">Transmembrane helix</keyword>
<proteinExistence type="predicted"/>
<evidence type="ECO:0000313" key="3">
    <source>
        <dbReference type="EMBL" id="KAK2151652.1"/>
    </source>
</evidence>
<evidence type="ECO:0000256" key="1">
    <source>
        <dbReference type="SAM" id="MobiDB-lite"/>
    </source>
</evidence>
<comment type="caution">
    <text evidence="3">The sequence shown here is derived from an EMBL/GenBank/DDBJ whole genome shotgun (WGS) entry which is preliminary data.</text>
</comment>
<feature type="region of interest" description="Disordered" evidence="1">
    <location>
        <begin position="467"/>
        <end position="523"/>
    </location>
</feature>
<evidence type="ECO:0000313" key="4">
    <source>
        <dbReference type="Proteomes" id="UP001208570"/>
    </source>
</evidence>
<accession>A0AAD9JFA6</accession>
<sequence>MIIPYRHLELVMVFSSETVCTELPDRFSTNLGQVGSISSFLTVNAEVIYFITIPKMGCLHHIIVLLIILMRTISASNFVFTEETIQTERYQKGKEKYELFRRESTIPKYSACWTDALNSLQSGCKLLTDDVQHRLALKFSNCFLKKTGRDTYECPEEETISECTGHMAPEAYNVYTEFFTHTQNICYFLQAQTWQEQAEKTIDELSDTSTQVARQLEDSSHLQTELMMKQNESIQNQQILISHGTKLKQTLEASTADVQMMLKEFKDSTSEQKALIFEVFDRLTALQNIVMGEFTGFYSLIFYTVSVLVCYLLTSTPRTSGARFWLFLLMTANIIMERVIVAWGSEQYQDVETGAVVDESTQLYRRLWWCRKVFSVLGIAIWLRCAICYCDYNKINNELLVEIRKQNSDLKHLLQTGSPKSVENASAKPLLDVSTDAVDNFDVSSTNNDLDKDIPWSMTSDIRYGPDKEVTTGYESESDTGSESSFNTTVTDHTFTIKNLQDVPDSSGDSYHTHTSRTSRLSDELSDLKKVMPFQKLASYSICEADISSSVSPGLSSKKAKRGRSRASQNKKLPPSTSAETSGRYNLRSRTRAATPTNSLVRAESPQNFGNVVRHLAMVTKRNTAKAEVTAARSRIPSASHGPFSSDDE</sequence>
<dbReference type="EMBL" id="JAODUP010000356">
    <property type="protein sequence ID" value="KAK2151652.1"/>
    <property type="molecule type" value="Genomic_DNA"/>
</dbReference>
<keyword evidence="2" id="KW-0472">Membrane</keyword>
<dbReference type="Proteomes" id="UP001208570">
    <property type="component" value="Unassembled WGS sequence"/>
</dbReference>
<organism evidence="3 4">
    <name type="scientific">Paralvinella palmiformis</name>
    <dbReference type="NCBI Taxonomy" id="53620"/>
    <lineage>
        <taxon>Eukaryota</taxon>
        <taxon>Metazoa</taxon>
        <taxon>Spiralia</taxon>
        <taxon>Lophotrochozoa</taxon>
        <taxon>Annelida</taxon>
        <taxon>Polychaeta</taxon>
        <taxon>Sedentaria</taxon>
        <taxon>Canalipalpata</taxon>
        <taxon>Terebellida</taxon>
        <taxon>Terebelliformia</taxon>
        <taxon>Alvinellidae</taxon>
        <taxon>Paralvinella</taxon>
    </lineage>
</organism>
<feature type="compositionally biased region" description="Polar residues" evidence="1">
    <location>
        <begin position="566"/>
        <end position="584"/>
    </location>
</feature>
<feature type="transmembrane region" description="Helical" evidence="2">
    <location>
        <begin position="296"/>
        <end position="313"/>
    </location>
</feature>
<feature type="transmembrane region" description="Helical" evidence="2">
    <location>
        <begin position="58"/>
        <end position="80"/>
    </location>
</feature>
<protein>
    <recommendedName>
        <fullName evidence="5">Protein GAMETE EXPRESSED 1</fullName>
    </recommendedName>
</protein>
<feature type="region of interest" description="Disordered" evidence="1">
    <location>
        <begin position="622"/>
        <end position="649"/>
    </location>
</feature>
<dbReference type="PANTHER" id="PTHR33538:SF2">
    <property type="entry name" value="PROTEIN GAMETE EXPRESSED 1"/>
    <property type="match status" value="1"/>
</dbReference>
<dbReference type="AlphaFoldDB" id="A0AAD9JFA6"/>
<keyword evidence="4" id="KW-1185">Reference proteome</keyword>
<evidence type="ECO:0008006" key="5">
    <source>
        <dbReference type="Google" id="ProtNLM"/>
    </source>
</evidence>
<dbReference type="InterPro" id="IPR040346">
    <property type="entry name" value="GEX1/Brambleberry"/>
</dbReference>
<feature type="compositionally biased region" description="Polar residues" evidence="1">
    <location>
        <begin position="592"/>
        <end position="606"/>
    </location>
</feature>
<reference evidence="3" key="1">
    <citation type="journal article" date="2023" name="Mol. Biol. Evol.">
        <title>Third-Generation Sequencing Reveals the Adaptive Role of the Epigenome in Three Deep-Sea Polychaetes.</title>
        <authorList>
            <person name="Perez M."/>
            <person name="Aroh O."/>
            <person name="Sun Y."/>
            <person name="Lan Y."/>
            <person name="Juniper S.K."/>
            <person name="Young C.R."/>
            <person name="Angers B."/>
            <person name="Qian P.Y."/>
        </authorList>
    </citation>
    <scope>NUCLEOTIDE SEQUENCE</scope>
    <source>
        <strain evidence="3">P08H-3</strain>
    </source>
</reference>
<gene>
    <name evidence="3" type="ORF">LSH36_356g06055</name>
</gene>
<evidence type="ECO:0000256" key="2">
    <source>
        <dbReference type="SAM" id="Phobius"/>
    </source>
</evidence>